<dbReference type="AlphaFoldDB" id="A0A9X1NDM2"/>
<dbReference type="EMBL" id="JAJOMB010000006">
    <property type="protein sequence ID" value="MCD5311869.1"/>
    <property type="molecule type" value="Genomic_DNA"/>
</dbReference>
<keyword evidence="2" id="KW-1185">Reference proteome</keyword>
<evidence type="ECO:0000313" key="2">
    <source>
        <dbReference type="Proteomes" id="UP001138997"/>
    </source>
</evidence>
<proteinExistence type="predicted"/>
<dbReference type="Proteomes" id="UP001138997">
    <property type="component" value="Unassembled WGS sequence"/>
</dbReference>
<reference evidence="1" key="1">
    <citation type="submission" date="2021-11" db="EMBL/GenBank/DDBJ databases">
        <title>Streptomyces corallinus and Kineosporia corallina sp. nov., two new coral-derived marine actinobacteria.</title>
        <authorList>
            <person name="Buangrab K."/>
            <person name="Sutthacheep M."/>
            <person name="Yeemin T."/>
            <person name="Harunari E."/>
            <person name="Igarashi Y."/>
            <person name="Sripreechasak P."/>
            <person name="Kanchanasin P."/>
            <person name="Tanasupawat S."/>
            <person name="Phongsopitanun W."/>
        </authorList>
    </citation>
    <scope>NUCLEOTIDE SEQUENCE</scope>
    <source>
        <strain evidence="1">JCM 31032</strain>
    </source>
</reference>
<organism evidence="1 2">
    <name type="scientific">Kineosporia babensis</name>
    <dbReference type="NCBI Taxonomy" id="499548"/>
    <lineage>
        <taxon>Bacteria</taxon>
        <taxon>Bacillati</taxon>
        <taxon>Actinomycetota</taxon>
        <taxon>Actinomycetes</taxon>
        <taxon>Kineosporiales</taxon>
        <taxon>Kineosporiaceae</taxon>
        <taxon>Kineosporia</taxon>
    </lineage>
</organism>
<protein>
    <submittedName>
        <fullName evidence="1">Uncharacterized protein</fullName>
    </submittedName>
</protein>
<gene>
    <name evidence="1" type="ORF">LR394_13245</name>
</gene>
<comment type="caution">
    <text evidence="1">The sequence shown here is derived from an EMBL/GenBank/DDBJ whole genome shotgun (WGS) entry which is preliminary data.</text>
</comment>
<dbReference type="RefSeq" id="WP_231441511.1">
    <property type="nucleotide sequence ID" value="NZ_JAJOMB010000006.1"/>
</dbReference>
<accession>A0A9X1NDM2</accession>
<sequence length="143" mass="15685">MARKGEDLGVSIYGLWRAGNEKLIPISGQYRDMGRALQAVPQMHTVLLRHDDLAVAPARSMTSRAYMAAEGAVGLSGPVAGPLEEMRQILADIFVSTANNLEDTGHALILAADRYSETDEAARIKYEKERENYAEQRAHEGLS</sequence>
<evidence type="ECO:0000313" key="1">
    <source>
        <dbReference type="EMBL" id="MCD5311869.1"/>
    </source>
</evidence>
<name>A0A9X1NDM2_9ACTN</name>